<evidence type="ECO:0000313" key="2">
    <source>
        <dbReference type="EMBL" id="PEJ24669.1"/>
    </source>
</evidence>
<gene>
    <name evidence="2" type="ORF">CN689_26860</name>
    <name evidence="1" type="ORF">DTO10_22495</name>
</gene>
<dbReference type="KEGG" id="pbut:DTO10_22495"/>
<reference evidence="1 4" key="2">
    <citation type="submission" date="2018-07" db="EMBL/GenBank/DDBJ databases">
        <title>The molecular basis for the intramolecular migration of carboxyl group in the catabolism of para-hydroxybenzoate via gentisate.</title>
        <authorList>
            <person name="Zhao H."/>
            <person name="Xu Y."/>
            <person name="Lin S."/>
            <person name="Spain J.C."/>
            <person name="Zhou N.-Y."/>
        </authorList>
    </citation>
    <scope>NUCLEOTIDE SEQUENCE [LARGE SCALE GENOMIC DNA]</scope>
    <source>
        <strain evidence="1 4">PHB-7a</strain>
    </source>
</reference>
<dbReference type="RefSeq" id="WP_098178057.1">
    <property type="nucleotide sequence ID" value="NZ_CP030926.1"/>
</dbReference>
<sequence length="38" mass="4168">MSPRNYESAGKKTSKTTQGNKALKTIAVELCTRNLKAK</sequence>
<name>A0AAX0RUR5_9BACI</name>
<evidence type="ECO:0000313" key="1">
    <source>
        <dbReference type="EMBL" id="AXN40869.1"/>
    </source>
</evidence>
<evidence type="ECO:0000313" key="4">
    <source>
        <dbReference type="Proteomes" id="UP000260457"/>
    </source>
</evidence>
<evidence type="ECO:0000313" key="3">
    <source>
        <dbReference type="Proteomes" id="UP000220106"/>
    </source>
</evidence>
<dbReference type="AlphaFoldDB" id="A0AAX0RUR5"/>
<reference evidence="2 3" key="1">
    <citation type="submission" date="2017-09" db="EMBL/GenBank/DDBJ databases">
        <title>Large-scale bioinformatics analysis of Bacillus genomes uncovers conserved roles of natural products in bacterial physiology.</title>
        <authorList>
            <consortium name="Agbiome Team Llc"/>
            <person name="Bleich R.M."/>
            <person name="Kirk G.J."/>
            <person name="Santa Maria K.C."/>
            <person name="Allen S.E."/>
            <person name="Farag S."/>
            <person name="Shank E.A."/>
            <person name="Bowers A."/>
        </authorList>
    </citation>
    <scope>NUCLEOTIDE SEQUENCE [LARGE SCALE GENOMIC DNA]</scope>
    <source>
        <strain evidence="2 3">AFS003229</strain>
    </source>
</reference>
<proteinExistence type="predicted"/>
<evidence type="ECO:0008006" key="5">
    <source>
        <dbReference type="Google" id="ProtNLM"/>
    </source>
</evidence>
<dbReference type="EMBL" id="CP030926">
    <property type="protein sequence ID" value="AXN40869.1"/>
    <property type="molecule type" value="Genomic_DNA"/>
</dbReference>
<protein>
    <recommendedName>
        <fullName evidence="5">Transposase</fullName>
    </recommendedName>
</protein>
<accession>A0AAX0RUR5</accession>
<dbReference type="EMBL" id="NUEQ01000126">
    <property type="protein sequence ID" value="PEJ24669.1"/>
    <property type="molecule type" value="Genomic_DNA"/>
</dbReference>
<organism evidence="2 3">
    <name type="scientific">Peribacillus butanolivorans</name>
    <dbReference type="NCBI Taxonomy" id="421767"/>
    <lineage>
        <taxon>Bacteria</taxon>
        <taxon>Bacillati</taxon>
        <taxon>Bacillota</taxon>
        <taxon>Bacilli</taxon>
        <taxon>Bacillales</taxon>
        <taxon>Bacillaceae</taxon>
        <taxon>Peribacillus</taxon>
    </lineage>
</organism>
<dbReference type="Proteomes" id="UP000220106">
    <property type="component" value="Unassembled WGS sequence"/>
</dbReference>
<keyword evidence="4" id="KW-1185">Reference proteome</keyword>
<dbReference type="Proteomes" id="UP000260457">
    <property type="component" value="Chromosome"/>
</dbReference>